<dbReference type="Pfam" id="PF01757">
    <property type="entry name" value="Acyl_transf_3"/>
    <property type="match status" value="1"/>
</dbReference>
<dbReference type="InterPro" id="IPR050879">
    <property type="entry name" value="Acyltransferase_3"/>
</dbReference>
<dbReference type="RefSeq" id="WP_377129187.1">
    <property type="nucleotide sequence ID" value="NZ_JBHUON010000019.1"/>
</dbReference>
<feature type="transmembrane region" description="Helical" evidence="1">
    <location>
        <begin position="337"/>
        <end position="355"/>
    </location>
</feature>
<dbReference type="EC" id="2.3.-.-" evidence="3"/>
<evidence type="ECO:0000313" key="4">
    <source>
        <dbReference type="Proteomes" id="UP001597601"/>
    </source>
</evidence>
<feature type="transmembrane region" description="Helical" evidence="1">
    <location>
        <begin position="149"/>
        <end position="170"/>
    </location>
</feature>
<keyword evidence="4" id="KW-1185">Reference proteome</keyword>
<dbReference type="PANTHER" id="PTHR23028:SF53">
    <property type="entry name" value="ACYL_TRANSF_3 DOMAIN-CONTAINING PROTEIN"/>
    <property type="match status" value="1"/>
</dbReference>
<feature type="transmembrane region" description="Helical" evidence="1">
    <location>
        <begin position="33"/>
        <end position="49"/>
    </location>
</feature>
<comment type="caution">
    <text evidence="3">The sequence shown here is derived from an EMBL/GenBank/DDBJ whole genome shotgun (WGS) entry which is preliminary data.</text>
</comment>
<evidence type="ECO:0000256" key="1">
    <source>
        <dbReference type="SAM" id="Phobius"/>
    </source>
</evidence>
<feature type="transmembrane region" description="Helical" evidence="1">
    <location>
        <begin position="101"/>
        <end position="123"/>
    </location>
</feature>
<dbReference type="EMBL" id="JBHUON010000019">
    <property type="protein sequence ID" value="MFD2865966.1"/>
    <property type="molecule type" value="Genomic_DNA"/>
</dbReference>
<keyword evidence="1" id="KW-0472">Membrane</keyword>
<feature type="transmembrane region" description="Helical" evidence="1">
    <location>
        <begin position="298"/>
        <end position="317"/>
    </location>
</feature>
<dbReference type="Proteomes" id="UP001597601">
    <property type="component" value="Unassembled WGS sequence"/>
</dbReference>
<accession>A0ABW5XSY9</accession>
<feature type="transmembrane region" description="Helical" evidence="1">
    <location>
        <begin position="269"/>
        <end position="291"/>
    </location>
</feature>
<feature type="transmembrane region" description="Helical" evidence="1">
    <location>
        <begin position="246"/>
        <end position="263"/>
    </location>
</feature>
<gene>
    <name evidence="3" type="ORF">ACFSYC_14795</name>
</gene>
<evidence type="ECO:0000259" key="2">
    <source>
        <dbReference type="Pfam" id="PF01757"/>
    </source>
</evidence>
<dbReference type="InterPro" id="IPR002656">
    <property type="entry name" value="Acyl_transf_3_dom"/>
</dbReference>
<sequence>MNKSFNAFIVKLFSKIDTVPQALNRNYYPSIDGLRALAVLQVIALHVLIFKNVNIPFDDTVGVHIFFIISGFLITTLLLKEKVKYGKISFKNFYIRRFLRILPVAYLYLLTLIILNLFFHFGLPFKSLLTSLFYLNNFPLPTTLQTHHFWTLATEEQFYLVAPFLLIANINRYIKLILFLTILVPFIDYVGFNNVGVFYSNYVLHKITYLLVYLLNYGTMYIFAGSLFSILVFKGVLVVEKFQKRYFLSTLLFVLAIVMHWIFNAHPILKYFGALCFSVLMGLVLVVNLYENNFLTKLLSTPILVKIGVLSYSLYIWQQIFVVQPPWLGLFKYSDNIYLNILLLFIVAFCSYHFYEIRFLRLKSKFKAK</sequence>
<proteinExistence type="predicted"/>
<keyword evidence="3" id="KW-0012">Acyltransferase</keyword>
<dbReference type="GO" id="GO:0016746">
    <property type="term" value="F:acyltransferase activity"/>
    <property type="evidence" value="ECO:0007669"/>
    <property type="project" value="UniProtKB-KW"/>
</dbReference>
<organism evidence="3 4">
    <name type="scientific">Mucilaginibacter antarcticus</name>
    <dbReference type="NCBI Taxonomy" id="1855725"/>
    <lineage>
        <taxon>Bacteria</taxon>
        <taxon>Pseudomonadati</taxon>
        <taxon>Bacteroidota</taxon>
        <taxon>Sphingobacteriia</taxon>
        <taxon>Sphingobacteriales</taxon>
        <taxon>Sphingobacteriaceae</taxon>
        <taxon>Mucilaginibacter</taxon>
    </lineage>
</organism>
<feature type="transmembrane region" description="Helical" evidence="1">
    <location>
        <begin position="177"/>
        <end position="199"/>
    </location>
</feature>
<keyword evidence="1" id="KW-0812">Transmembrane</keyword>
<protein>
    <submittedName>
        <fullName evidence="3">Acyltransferase family protein</fullName>
        <ecNumber evidence="3">2.3.-.-</ecNumber>
    </submittedName>
</protein>
<feature type="transmembrane region" description="Helical" evidence="1">
    <location>
        <begin position="219"/>
        <end position="239"/>
    </location>
</feature>
<keyword evidence="1" id="KW-1133">Transmembrane helix</keyword>
<dbReference type="PANTHER" id="PTHR23028">
    <property type="entry name" value="ACETYLTRANSFERASE"/>
    <property type="match status" value="1"/>
</dbReference>
<evidence type="ECO:0000313" key="3">
    <source>
        <dbReference type="EMBL" id="MFD2865966.1"/>
    </source>
</evidence>
<reference evidence="4" key="1">
    <citation type="journal article" date="2019" name="Int. J. Syst. Evol. Microbiol.">
        <title>The Global Catalogue of Microorganisms (GCM) 10K type strain sequencing project: providing services to taxonomists for standard genome sequencing and annotation.</title>
        <authorList>
            <consortium name="The Broad Institute Genomics Platform"/>
            <consortium name="The Broad Institute Genome Sequencing Center for Infectious Disease"/>
            <person name="Wu L."/>
            <person name="Ma J."/>
        </authorList>
    </citation>
    <scope>NUCLEOTIDE SEQUENCE [LARGE SCALE GENOMIC DNA]</scope>
    <source>
        <strain evidence="4">KCTC 52232</strain>
    </source>
</reference>
<feature type="domain" description="Acyltransferase 3" evidence="2">
    <location>
        <begin position="29"/>
        <end position="349"/>
    </location>
</feature>
<keyword evidence="3" id="KW-0808">Transferase</keyword>
<name>A0ABW5XSY9_9SPHI</name>
<feature type="transmembrane region" description="Helical" evidence="1">
    <location>
        <begin position="61"/>
        <end position="80"/>
    </location>
</feature>